<keyword evidence="7 13" id="KW-0067">ATP-binding</keyword>
<dbReference type="RefSeq" id="WP_108431557.1">
    <property type="nucleotide sequence ID" value="NZ_CP026947.1"/>
</dbReference>
<evidence type="ECO:0000313" key="14">
    <source>
        <dbReference type="Proteomes" id="UP000244989"/>
    </source>
</evidence>
<keyword evidence="3" id="KW-1003">Cell membrane</keyword>
<sequence>MAETSFPLATLAEVRRELAARLRTIPHARRTGLIALILLTLGAAANVAVPLQLGGIVDLVVGDAQQNWVVVSLGLLGAAVIAAVCSAAGFYLLSRVSERVISDLREQMVGTALGLPAHRVEDAGSGDLVSRSTDDVAELSSAVTETLPFLSRASFTTVATAIALVGLQWQFLIIPAVMAPLYFWFARSYLKRAPGRYAAERAAMADRARRVLEAIHARATIRAFRREDATHDRTHEASARVVEHGLSARCTMIALQVKLTFGDLLMMVMGLGIGFWTVARGDLTVGAVTAAMLMLIRLRGPVMQLMRVLDSVQSGYASLARIVGVIVDPPTPTPDSGVTDRRTGEVILRDVSFSYGDAWAVRDVDLRIAPGETVAMVGASGAGKTTVAALVAGLRVPDSGEVLVDGAPVTSLSDKERVARLALVSQEVHVFSGTLRDDLTLARPTARDEELIDALERVYAGDWFRELPDGLDTEVGARGLRLPPVQAQQLALARMLLLDPAVVILDEATAEAGSSGAGELEAAAEEVMKNRSALVVAHRLDSAERADRVVVMDAGRITESGTHEELLAHGGEYATMFSAWERGRE</sequence>
<feature type="transmembrane region" description="Helical" evidence="10">
    <location>
        <begin position="69"/>
        <end position="93"/>
    </location>
</feature>
<dbReference type="CDD" id="cd07346">
    <property type="entry name" value="ABC_6TM_exporters"/>
    <property type="match status" value="1"/>
</dbReference>
<evidence type="ECO:0000256" key="4">
    <source>
        <dbReference type="ARBA" id="ARBA00022519"/>
    </source>
</evidence>
<keyword evidence="4" id="KW-0997">Cell inner membrane</keyword>
<dbReference type="InterPro" id="IPR027417">
    <property type="entry name" value="P-loop_NTPase"/>
</dbReference>
<dbReference type="PANTHER" id="PTHR43394">
    <property type="entry name" value="ATP-DEPENDENT PERMEASE MDL1, MITOCHONDRIAL"/>
    <property type="match status" value="1"/>
</dbReference>
<dbReference type="FunFam" id="3.40.50.300:FF:001001">
    <property type="entry name" value="Multidrug ABC transporter ATP-binding protein"/>
    <property type="match status" value="1"/>
</dbReference>
<evidence type="ECO:0000256" key="6">
    <source>
        <dbReference type="ARBA" id="ARBA00022741"/>
    </source>
</evidence>
<dbReference type="Proteomes" id="UP000244989">
    <property type="component" value="Unassembled WGS sequence"/>
</dbReference>
<evidence type="ECO:0000256" key="10">
    <source>
        <dbReference type="SAM" id="Phobius"/>
    </source>
</evidence>
<dbReference type="GO" id="GO:0015421">
    <property type="term" value="F:ABC-type oligopeptide transporter activity"/>
    <property type="evidence" value="ECO:0007669"/>
    <property type="project" value="TreeGrafter"/>
</dbReference>
<dbReference type="Pfam" id="PF00005">
    <property type="entry name" value="ABC_tran"/>
    <property type="match status" value="1"/>
</dbReference>
<evidence type="ECO:0000256" key="1">
    <source>
        <dbReference type="ARBA" id="ARBA00004651"/>
    </source>
</evidence>
<dbReference type="AlphaFoldDB" id="A0A2U1T8J9"/>
<keyword evidence="9 10" id="KW-0472">Membrane</keyword>
<evidence type="ECO:0000256" key="8">
    <source>
        <dbReference type="ARBA" id="ARBA00022989"/>
    </source>
</evidence>
<keyword evidence="2" id="KW-0813">Transport</keyword>
<keyword evidence="8 10" id="KW-1133">Transmembrane helix</keyword>
<evidence type="ECO:0000313" key="13">
    <source>
        <dbReference type="EMBL" id="PWC02334.1"/>
    </source>
</evidence>
<evidence type="ECO:0000256" key="7">
    <source>
        <dbReference type="ARBA" id="ARBA00022840"/>
    </source>
</evidence>
<dbReference type="OrthoDB" id="9806127at2"/>
<dbReference type="Gene3D" id="3.40.50.300">
    <property type="entry name" value="P-loop containing nucleotide triphosphate hydrolases"/>
    <property type="match status" value="1"/>
</dbReference>
<comment type="caution">
    <text evidence="13">The sequence shown here is derived from an EMBL/GenBank/DDBJ whole genome shotgun (WGS) entry which is preliminary data.</text>
</comment>
<dbReference type="InterPro" id="IPR011527">
    <property type="entry name" value="ABC1_TM_dom"/>
</dbReference>
<dbReference type="SUPFAM" id="SSF52540">
    <property type="entry name" value="P-loop containing nucleoside triphosphate hydrolases"/>
    <property type="match status" value="1"/>
</dbReference>
<keyword evidence="6" id="KW-0547">Nucleotide-binding</keyword>
<dbReference type="GO" id="GO:0005524">
    <property type="term" value="F:ATP binding"/>
    <property type="evidence" value="ECO:0007669"/>
    <property type="project" value="UniProtKB-KW"/>
</dbReference>
<dbReference type="SMART" id="SM00382">
    <property type="entry name" value="AAA"/>
    <property type="match status" value="1"/>
</dbReference>
<organism evidence="13 14">
    <name type="scientific">Corynebacterium yudongzhengii</name>
    <dbReference type="NCBI Taxonomy" id="2080740"/>
    <lineage>
        <taxon>Bacteria</taxon>
        <taxon>Bacillati</taxon>
        <taxon>Actinomycetota</taxon>
        <taxon>Actinomycetes</taxon>
        <taxon>Mycobacteriales</taxon>
        <taxon>Corynebacteriaceae</taxon>
        <taxon>Corynebacterium</taxon>
    </lineage>
</organism>
<accession>A0A2U1T8J9</accession>
<dbReference type="SUPFAM" id="SSF90123">
    <property type="entry name" value="ABC transporter transmembrane region"/>
    <property type="match status" value="1"/>
</dbReference>
<evidence type="ECO:0000256" key="3">
    <source>
        <dbReference type="ARBA" id="ARBA00022475"/>
    </source>
</evidence>
<feature type="transmembrane region" description="Helical" evidence="10">
    <location>
        <begin position="173"/>
        <end position="190"/>
    </location>
</feature>
<gene>
    <name evidence="13" type="ORF">DF222_03115</name>
</gene>
<dbReference type="InterPro" id="IPR039421">
    <property type="entry name" value="Type_1_exporter"/>
</dbReference>
<dbReference type="InterPro" id="IPR036640">
    <property type="entry name" value="ABC1_TM_sf"/>
</dbReference>
<dbReference type="PROSITE" id="PS50893">
    <property type="entry name" value="ABC_TRANSPORTER_2"/>
    <property type="match status" value="1"/>
</dbReference>
<dbReference type="PROSITE" id="PS50929">
    <property type="entry name" value="ABC_TM1F"/>
    <property type="match status" value="1"/>
</dbReference>
<proteinExistence type="predicted"/>
<dbReference type="InterPro" id="IPR003439">
    <property type="entry name" value="ABC_transporter-like_ATP-bd"/>
</dbReference>
<reference evidence="14" key="1">
    <citation type="submission" date="2018-04" db="EMBL/GenBank/DDBJ databases">
        <authorList>
            <person name="Liu S."/>
            <person name="Wang Z."/>
            <person name="Li J."/>
        </authorList>
    </citation>
    <scope>NUCLEOTIDE SEQUENCE [LARGE SCALE GENOMIC DNA]</scope>
    <source>
        <strain evidence="14">2189</strain>
    </source>
</reference>
<dbReference type="Gene3D" id="1.20.1560.10">
    <property type="entry name" value="ABC transporter type 1, transmembrane domain"/>
    <property type="match status" value="1"/>
</dbReference>
<evidence type="ECO:0000256" key="2">
    <source>
        <dbReference type="ARBA" id="ARBA00022448"/>
    </source>
</evidence>
<dbReference type="GO" id="GO:0005886">
    <property type="term" value="C:plasma membrane"/>
    <property type="evidence" value="ECO:0007669"/>
    <property type="project" value="UniProtKB-SubCell"/>
</dbReference>
<protein>
    <submittedName>
        <fullName evidence="13">ABC transporter ATP-binding protein</fullName>
    </submittedName>
</protein>
<feature type="transmembrane region" description="Helical" evidence="10">
    <location>
        <begin position="31"/>
        <end position="49"/>
    </location>
</feature>
<dbReference type="EMBL" id="QEEZ01000004">
    <property type="protein sequence ID" value="PWC02334.1"/>
    <property type="molecule type" value="Genomic_DNA"/>
</dbReference>
<comment type="subcellular location">
    <subcellularLocation>
        <location evidence="1">Cell membrane</location>
        <topology evidence="1">Multi-pass membrane protein</topology>
    </subcellularLocation>
</comment>
<dbReference type="InterPro" id="IPR003593">
    <property type="entry name" value="AAA+_ATPase"/>
</dbReference>
<keyword evidence="5 10" id="KW-0812">Transmembrane</keyword>
<dbReference type="PANTHER" id="PTHR43394:SF1">
    <property type="entry name" value="ATP-BINDING CASSETTE SUB-FAMILY B MEMBER 10, MITOCHONDRIAL"/>
    <property type="match status" value="1"/>
</dbReference>
<dbReference type="GO" id="GO:0016887">
    <property type="term" value="F:ATP hydrolysis activity"/>
    <property type="evidence" value="ECO:0007669"/>
    <property type="project" value="InterPro"/>
</dbReference>
<keyword evidence="14" id="KW-1185">Reference proteome</keyword>
<feature type="domain" description="ABC transporter" evidence="11">
    <location>
        <begin position="346"/>
        <end position="579"/>
    </location>
</feature>
<evidence type="ECO:0000256" key="9">
    <source>
        <dbReference type="ARBA" id="ARBA00023136"/>
    </source>
</evidence>
<dbReference type="Pfam" id="PF00664">
    <property type="entry name" value="ABC_membrane"/>
    <property type="match status" value="1"/>
</dbReference>
<name>A0A2U1T8J9_9CORY</name>
<evidence type="ECO:0000256" key="5">
    <source>
        <dbReference type="ARBA" id="ARBA00022692"/>
    </source>
</evidence>
<evidence type="ECO:0000259" key="12">
    <source>
        <dbReference type="PROSITE" id="PS50929"/>
    </source>
</evidence>
<evidence type="ECO:0000259" key="11">
    <source>
        <dbReference type="PROSITE" id="PS50893"/>
    </source>
</evidence>
<feature type="domain" description="ABC transmembrane type-1" evidence="12">
    <location>
        <begin position="33"/>
        <end position="314"/>
    </location>
</feature>
<dbReference type="KEGG" id="cyz:C3B44_05895"/>